<feature type="domain" description="Flavin reductase like" evidence="2">
    <location>
        <begin position="20"/>
        <end position="171"/>
    </location>
</feature>
<keyword evidence="1" id="KW-0560">Oxidoreductase</keyword>
<keyword evidence="4" id="KW-1185">Reference proteome</keyword>
<dbReference type="SUPFAM" id="SSF50475">
    <property type="entry name" value="FMN-binding split barrel"/>
    <property type="match status" value="1"/>
</dbReference>
<dbReference type="RefSeq" id="WP_223101317.1">
    <property type="nucleotide sequence ID" value="NZ_BAAAXA010000003.1"/>
</dbReference>
<dbReference type="AlphaFoldDB" id="A0A9W6NN47"/>
<dbReference type="GO" id="GO:0006208">
    <property type="term" value="P:pyrimidine nucleobase catabolic process"/>
    <property type="evidence" value="ECO:0007669"/>
    <property type="project" value="TreeGrafter"/>
</dbReference>
<evidence type="ECO:0000259" key="2">
    <source>
        <dbReference type="SMART" id="SM00903"/>
    </source>
</evidence>
<dbReference type="Gene3D" id="2.30.110.10">
    <property type="entry name" value="Electron Transport, Fmn-binding Protein, Chain A"/>
    <property type="match status" value="1"/>
</dbReference>
<dbReference type="InterPro" id="IPR012349">
    <property type="entry name" value="Split_barrel_FMN-bd"/>
</dbReference>
<evidence type="ECO:0000313" key="4">
    <source>
        <dbReference type="Proteomes" id="UP001143480"/>
    </source>
</evidence>
<dbReference type="GO" id="GO:0010181">
    <property type="term" value="F:FMN binding"/>
    <property type="evidence" value="ECO:0007669"/>
    <property type="project" value="InterPro"/>
</dbReference>
<dbReference type="PANTHER" id="PTHR30466:SF1">
    <property type="entry name" value="FMN REDUCTASE (NADH) RUTF"/>
    <property type="match status" value="1"/>
</dbReference>
<reference evidence="3" key="1">
    <citation type="journal article" date="2014" name="Int. J. Syst. Evol. Microbiol.">
        <title>Complete genome sequence of Corynebacterium casei LMG S-19264T (=DSM 44701T), isolated from a smear-ripened cheese.</title>
        <authorList>
            <consortium name="US DOE Joint Genome Institute (JGI-PGF)"/>
            <person name="Walter F."/>
            <person name="Albersmeier A."/>
            <person name="Kalinowski J."/>
            <person name="Ruckert C."/>
        </authorList>
    </citation>
    <scope>NUCLEOTIDE SEQUENCE</scope>
    <source>
        <strain evidence="3">VKM Ac-1321</strain>
    </source>
</reference>
<evidence type="ECO:0000256" key="1">
    <source>
        <dbReference type="ARBA" id="ARBA00023002"/>
    </source>
</evidence>
<dbReference type="Proteomes" id="UP001143480">
    <property type="component" value="Unassembled WGS sequence"/>
</dbReference>
<comment type="caution">
    <text evidence="3">The sequence shown here is derived from an EMBL/GenBank/DDBJ whole genome shotgun (WGS) entry which is preliminary data.</text>
</comment>
<sequence length="179" mass="18613">MPGAGPAGLGVTAADFRAFMGTFPSGVAIVTAVDPGGRPFGLTCSSVSSVATDPPTLLVCLRSASPTLAALRARAAFSVNLLHDEGRAAAELFASGDPDRFERIPWRRNDSTGGPHLTEHAHAIADCDVAGTTRVGDHMVVFGRVMRVRWGGAGPAVSPSPLLYGLRQYSSWRVAGASR</sequence>
<name>A0A9W6NN47_9ACTN</name>
<dbReference type="InterPro" id="IPR050268">
    <property type="entry name" value="NADH-dep_flavin_reductase"/>
</dbReference>
<dbReference type="InterPro" id="IPR002563">
    <property type="entry name" value="Flavin_Rdtase-like_dom"/>
</dbReference>
<proteinExistence type="predicted"/>
<gene>
    <name evidence="3" type="ORF">GCM10017581_046780</name>
</gene>
<evidence type="ECO:0000313" key="3">
    <source>
        <dbReference type="EMBL" id="GLL02936.1"/>
    </source>
</evidence>
<dbReference type="EMBL" id="BSFP01000027">
    <property type="protein sequence ID" value="GLL02936.1"/>
    <property type="molecule type" value="Genomic_DNA"/>
</dbReference>
<dbReference type="SMART" id="SM00903">
    <property type="entry name" value="Flavin_Reduct"/>
    <property type="match status" value="1"/>
</dbReference>
<dbReference type="Pfam" id="PF01613">
    <property type="entry name" value="Flavin_Reduct"/>
    <property type="match status" value="1"/>
</dbReference>
<accession>A0A9W6NN47</accession>
<organism evidence="3 4">
    <name type="scientific">Dactylosporangium matsuzakiense</name>
    <dbReference type="NCBI Taxonomy" id="53360"/>
    <lineage>
        <taxon>Bacteria</taxon>
        <taxon>Bacillati</taxon>
        <taxon>Actinomycetota</taxon>
        <taxon>Actinomycetes</taxon>
        <taxon>Micromonosporales</taxon>
        <taxon>Micromonosporaceae</taxon>
        <taxon>Dactylosporangium</taxon>
    </lineage>
</organism>
<reference evidence="3" key="2">
    <citation type="submission" date="2023-01" db="EMBL/GenBank/DDBJ databases">
        <authorList>
            <person name="Sun Q."/>
            <person name="Evtushenko L."/>
        </authorList>
    </citation>
    <scope>NUCLEOTIDE SEQUENCE</scope>
    <source>
        <strain evidence="3">VKM Ac-1321</strain>
    </source>
</reference>
<protein>
    <recommendedName>
        <fullName evidence="2">Flavin reductase like domain-containing protein</fullName>
    </recommendedName>
</protein>
<dbReference type="PANTHER" id="PTHR30466">
    <property type="entry name" value="FLAVIN REDUCTASE"/>
    <property type="match status" value="1"/>
</dbReference>
<dbReference type="GO" id="GO:0042602">
    <property type="term" value="F:riboflavin reductase (NADPH) activity"/>
    <property type="evidence" value="ECO:0007669"/>
    <property type="project" value="TreeGrafter"/>
</dbReference>